<feature type="region of interest" description="Disordered" evidence="6">
    <location>
        <begin position="1"/>
        <end position="73"/>
    </location>
</feature>
<dbReference type="GO" id="GO:0032456">
    <property type="term" value="P:endocytic recycling"/>
    <property type="evidence" value="ECO:0007669"/>
    <property type="project" value="InterPro"/>
</dbReference>
<comment type="caution">
    <text evidence="7">The sequence shown here is derived from an EMBL/GenBank/DDBJ whole genome shotgun (WGS) entry which is preliminary data.</text>
</comment>
<dbReference type="Proteomes" id="UP000192578">
    <property type="component" value="Unassembled WGS sequence"/>
</dbReference>
<dbReference type="GO" id="GO:0005768">
    <property type="term" value="C:endosome"/>
    <property type="evidence" value="ECO:0007669"/>
    <property type="project" value="UniProtKB-SubCell"/>
</dbReference>
<evidence type="ECO:0000256" key="3">
    <source>
        <dbReference type="ARBA" id="ARBA00022448"/>
    </source>
</evidence>
<name>A0A9X6NDN7_HYPEX</name>
<keyword evidence="3" id="KW-0813">Transport</keyword>
<evidence type="ECO:0000256" key="1">
    <source>
        <dbReference type="ARBA" id="ARBA00004177"/>
    </source>
</evidence>
<evidence type="ECO:0000256" key="5">
    <source>
        <dbReference type="ARBA" id="ARBA00022927"/>
    </source>
</evidence>
<organism evidence="7 8">
    <name type="scientific">Hypsibius exemplaris</name>
    <name type="common">Freshwater tardigrade</name>
    <dbReference type="NCBI Taxonomy" id="2072580"/>
    <lineage>
        <taxon>Eukaryota</taxon>
        <taxon>Metazoa</taxon>
        <taxon>Ecdysozoa</taxon>
        <taxon>Tardigrada</taxon>
        <taxon>Eutardigrada</taxon>
        <taxon>Parachela</taxon>
        <taxon>Hypsibioidea</taxon>
        <taxon>Hypsibiidae</taxon>
        <taxon>Hypsibius</taxon>
    </lineage>
</organism>
<evidence type="ECO:0000256" key="4">
    <source>
        <dbReference type="ARBA" id="ARBA00022753"/>
    </source>
</evidence>
<dbReference type="OrthoDB" id="1734063at2759"/>
<gene>
    <name evidence="7" type="ORF">BV898_16530</name>
</gene>
<feature type="compositionally biased region" description="Polar residues" evidence="6">
    <location>
        <begin position="37"/>
        <end position="48"/>
    </location>
</feature>
<dbReference type="EMBL" id="MTYJ01000250">
    <property type="protein sequence ID" value="OWA52067.1"/>
    <property type="molecule type" value="Genomic_DNA"/>
</dbReference>
<dbReference type="GO" id="GO:0015031">
    <property type="term" value="P:protein transport"/>
    <property type="evidence" value="ECO:0007669"/>
    <property type="project" value="UniProtKB-KW"/>
</dbReference>
<evidence type="ECO:0000313" key="7">
    <source>
        <dbReference type="EMBL" id="OWA52067.1"/>
    </source>
</evidence>
<sequence length="948" mass="105394">MADHHQWVPKARNYPRERKDYSLERQPTRAHPLSGLQRPTPSSATSKEAVNGGGVSSKTSSASNAKSAARTTGAKSAGFIDPLSMMSADFEPAVVEVRGGGGGKTAAPLTKEQMIGSWGVKKESILSKFTTTERLTLTSSYLSGDDRVVTVTKSNLVADRIQSRLEQLDSFEAGSMKEMLNLTQQEYVNKIDQLHSKLQTAWRDDQRVTALKIAIQLSKLLADISPLQFYPSKFVLVTDVLESFGQLIFDRIAEKGGSPGLGGKEDYNAEAAKETCRNWFFKVASIRELLPRLYIEISIMRCITFLEPRSVFAEMVPRFALMIRGIGDHLVASYARCYLARMVIQLAPEILPKSIVLVEDFVASMQQLGLTKLKRKLTDQKLDMSSYVLLHQPALEWITDCYAKQSGVEGLERLLRMAEDSNYTGLLLNCVMTSFKADLVSRSPMKICALIQKNSEDVFPTYILCRTLGLCLMNADTDPKERKKIMNEIWSLVADQGNPQSYISAAEIWVEFAAKFFTVKEVNRVLGDIISHLLPDRAYESCSAVLLQILERLIKHLRSFSLLLSMDKFMPFIDMLQKEEQRLEAAKLLLDAYTKYHQDSAIDPVIINGVLFASKIVHDSISSLSSEDEKRSASVLVCGFLRRIEFGSDFERQLNFYADCRGAFSNLDDVAEFLVHAVNNLAMSARAIQRGHHTRKTAAFVRACVAFSFITIPSLYDIPAQLALYLESAEVALANQCLGQADALIKAAIQLFNASKEELEVFATKMKPAGKIAAEFASNLLALMLVVPDPPEQGILYLVRGILNTIQSCDELVKRPLQMQLLAYASAARQEDYAYHVEGIDSNDRLYGPDPDFLQELDNIASTCLSELLAAVAVLHNAKQNAQAIKMAHELLDIVLAHGDLTKCQSALAILVGFVKTYDPKTVASLRKLAESRRRTDGTAWECLLELL</sequence>
<evidence type="ECO:0000313" key="8">
    <source>
        <dbReference type="Proteomes" id="UP000192578"/>
    </source>
</evidence>
<proteinExistence type="inferred from homology"/>
<feature type="compositionally biased region" description="Basic and acidic residues" evidence="6">
    <location>
        <begin position="14"/>
        <end position="27"/>
    </location>
</feature>
<evidence type="ECO:0000256" key="6">
    <source>
        <dbReference type="SAM" id="MobiDB-lite"/>
    </source>
</evidence>
<protein>
    <submittedName>
        <fullName evidence="7">UPF0505 protein C16orf62-like protein</fullName>
    </submittedName>
</protein>
<reference evidence="8" key="1">
    <citation type="submission" date="2017-01" db="EMBL/GenBank/DDBJ databases">
        <title>Comparative genomics of anhydrobiosis in the tardigrade Hypsibius dujardini.</title>
        <authorList>
            <person name="Yoshida Y."/>
            <person name="Koutsovoulos G."/>
            <person name="Laetsch D."/>
            <person name="Stevens L."/>
            <person name="Kumar S."/>
            <person name="Horikawa D."/>
            <person name="Ishino K."/>
            <person name="Komine S."/>
            <person name="Tomita M."/>
            <person name="Blaxter M."/>
            <person name="Arakawa K."/>
        </authorList>
    </citation>
    <scope>NUCLEOTIDE SEQUENCE [LARGE SCALE GENOMIC DNA]</scope>
    <source>
        <strain evidence="8">Z151</strain>
    </source>
</reference>
<accession>A0A9X6NDN7</accession>
<evidence type="ECO:0000256" key="2">
    <source>
        <dbReference type="ARBA" id="ARBA00010704"/>
    </source>
</evidence>
<feature type="compositionally biased region" description="Low complexity" evidence="6">
    <location>
        <begin position="56"/>
        <end position="69"/>
    </location>
</feature>
<keyword evidence="8" id="KW-1185">Reference proteome</keyword>
<dbReference type="PANTHER" id="PTHR13673">
    <property type="entry name" value="ESOPHAGEAL CANCER ASSOCIATED PROTEIN"/>
    <property type="match status" value="1"/>
</dbReference>
<keyword evidence="4" id="KW-0967">Endosome</keyword>
<dbReference type="InterPro" id="IPR029705">
    <property type="entry name" value="VPS35L"/>
</dbReference>
<dbReference type="AlphaFoldDB" id="A0A9X6NDN7"/>
<keyword evidence="5" id="KW-0653">Protein transport</keyword>
<comment type="similarity">
    <text evidence="2">Belongs to the VPS35L family.</text>
</comment>
<dbReference type="PANTHER" id="PTHR13673:SF0">
    <property type="entry name" value="VPS35 ENDOSOMAL PROTEIN-SORTING FACTOR-LIKE"/>
    <property type="match status" value="1"/>
</dbReference>
<comment type="subcellular location">
    <subcellularLocation>
        <location evidence="1">Endosome</location>
    </subcellularLocation>
</comment>